<dbReference type="Proteomes" id="UP000291995">
    <property type="component" value="Chromosome"/>
</dbReference>
<sequence length="99" mass="11778">MSDLSIYIDLTRCFSYDFLNKILRGLYFYLEVLGFPKINTLYIKYETLDFDNSSGLEFFLASLSDNCNFVKLDEFIFELHPGEDNIYIFYRHSKTIHDS</sequence>
<proteinExistence type="predicted"/>
<evidence type="ECO:0000313" key="1">
    <source>
        <dbReference type="EMBL" id="WDE71617.1"/>
    </source>
</evidence>
<protein>
    <submittedName>
        <fullName evidence="2">Uncharacterized protein</fullName>
    </submittedName>
</protein>
<evidence type="ECO:0000313" key="4">
    <source>
        <dbReference type="Proteomes" id="UP000291995"/>
    </source>
</evidence>
<dbReference type="EMBL" id="CP024333">
    <property type="protein sequence ID" value="WDE71617.1"/>
    <property type="molecule type" value="Genomic_DNA"/>
</dbReference>
<keyword evidence="3" id="KW-1185">Reference proteome</keyword>
<dbReference type="Proteomes" id="UP000230633">
    <property type="component" value="Chromosome"/>
</dbReference>
<dbReference type="AlphaFoldDB" id="A0AAQ3CM95"/>
<name>A0AAQ3CM95_9SPIR</name>
<reference evidence="4" key="1">
    <citation type="submission" date="2019-03" db="EMBL/GenBank/DDBJ databases">
        <title>Whole genome sequencing of Borrelia miyamotoi strains isolated at the Russian territory.</title>
        <authorList>
            <person name="Kuleshov K.V."/>
            <person name="Platonov A.E."/>
            <person name="Goptar I.A."/>
            <person name="Shipulin G.A."/>
            <person name="Markelov M.L."/>
            <person name="Koetsveld J."/>
            <person name="Kolyasnikova N.M."/>
            <person name="Sarksyan D.S."/>
            <person name="Toporkova M.G."/>
            <person name="Hovius J.W."/>
        </authorList>
    </citation>
    <scope>NUCLEOTIDE SEQUENCE [LARGE SCALE GENOMIC DNA]</scope>
    <source>
        <strain evidence="1">Yekat-1</strain>
        <strain evidence="4">Yekat-76</strain>
    </source>
</reference>
<organism evidence="2 4">
    <name type="scientific">Borrelia miyamotoi</name>
    <dbReference type="NCBI Taxonomy" id="47466"/>
    <lineage>
        <taxon>Bacteria</taxon>
        <taxon>Pseudomonadati</taxon>
        <taxon>Spirochaetota</taxon>
        <taxon>Spirochaetia</taxon>
        <taxon>Spirochaetales</taxon>
        <taxon>Borreliaceae</taxon>
        <taxon>Borrelia</taxon>
    </lineage>
</organism>
<gene>
    <name evidence="1" type="ORF">CNO13_06435</name>
    <name evidence="2" type="ORF">EZU67_06930</name>
</gene>
<evidence type="ECO:0000313" key="2">
    <source>
        <dbReference type="EMBL" id="WEG86008.1"/>
    </source>
</evidence>
<dbReference type="EMBL" id="CP036557">
    <property type="protein sequence ID" value="WEG86008.1"/>
    <property type="molecule type" value="Genomic_DNA"/>
</dbReference>
<accession>A0AAQ3CM95</accession>
<reference evidence="2" key="2">
    <citation type="submission" date="2022-12" db="EMBL/GenBank/DDBJ databases">
        <title>Whole genome sequencing of Borrelia miyamotoi strains isolated at the Russian territory.</title>
        <authorList>
            <person name="Kuleshov K.V."/>
            <person name="Platonov A.E."/>
            <person name="Goptar I.A."/>
            <person name="Shipulin G.A."/>
            <person name="Markelov M.L."/>
            <person name="Koetsveld J."/>
            <person name="Kolyasnikova N.M."/>
            <person name="Sarksyan D.S."/>
            <person name="Toporkova M.G."/>
            <person name="Hovius J.W."/>
        </authorList>
    </citation>
    <scope>NUCLEOTIDE SEQUENCE</scope>
    <source>
        <strain evidence="3">Yekat-1</strain>
        <strain evidence="2">Yekat-76</strain>
    </source>
</reference>
<dbReference type="RefSeq" id="WP_025443553.1">
    <property type="nucleotide sequence ID" value="NZ_CP024205.2"/>
</dbReference>
<evidence type="ECO:0000313" key="3">
    <source>
        <dbReference type="Proteomes" id="UP000230633"/>
    </source>
</evidence>